<dbReference type="Pfam" id="PF01081">
    <property type="entry name" value="Aldolase"/>
    <property type="match status" value="1"/>
</dbReference>
<comment type="caution">
    <text evidence="6">The sequence shown here is derived from an EMBL/GenBank/DDBJ whole genome shotgun (WGS) entry which is preliminary data.</text>
</comment>
<dbReference type="InterPro" id="IPR000887">
    <property type="entry name" value="Aldlse_KDPG_KHG"/>
</dbReference>
<dbReference type="PANTHER" id="PTHR30246:SF1">
    <property type="entry name" value="2-DEHYDRO-3-DEOXY-6-PHOSPHOGALACTONATE ALDOLASE-RELATED"/>
    <property type="match status" value="1"/>
</dbReference>
<dbReference type="AlphaFoldDB" id="A0A9W5Y6K3"/>
<dbReference type="EMBL" id="BQXY01000012">
    <property type="protein sequence ID" value="GKU27485.1"/>
    <property type="molecule type" value="Genomic_DNA"/>
</dbReference>
<comment type="similarity">
    <text evidence="2">Belongs to the KHG/KDPG aldolase family.</text>
</comment>
<evidence type="ECO:0000256" key="2">
    <source>
        <dbReference type="ARBA" id="ARBA00006906"/>
    </source>
</evidence>
<dbReference type="NCBIfam" id="NF005119">
    <property type="entry name" value="PRK06552.1"/>
    <property type="match status" value="1"/>
</dbReference>
<accession>A0A9W5Y6K3</accession>
<evidence type="ECO:0000256" key="3">
    <source>
        <dbReference type="ARBA" id="ARBA00011233"/>
    </source>
</evidence>
<organism evidence="6 7">
    <name type="scientific">Clostridium folliculivorans</name>
    <dbReference type="NCBI Taxonomy" id="2886038"/>
    <lineage>
        <taxon>Bacteria</taxon>
        <taxon>Bacillati</taxon>
        <taxon>Bacillota</taxon>
        <taxon>Clostridia</taxon>
        <taxon>Eubacteriales</taxon>
        <taxon>Clostridiaceae</taxon>
        <taxon>Clostridium</taxon>
    </lineage>
</organism>
<evidence type="ECO:0000256" key="4">
    <source>
        <dbReference type="ARBA" id="ARBA00023239"/>
    </source>
</evidence>
<dbReference type="SUPFAM" id="SSF51569">
    <property type="entry name" value="Aldolase"/>
    <property type="match status" value="1"/>
</dbReference>
<evidence type="ECO:0000256" key="1">
    <source>
        <dbReference type="ARBA" id="ARBA00004761"/>
    </source>
</evidence>
<dbReference type="Gene3D" id="3.20.20.70">
    <property type="entry name" value="Aldolase class I"/>
    <property type="match status" value="1"/>
</dbReference>
<evidence type="ECO:0000313" key="7">
    <source>
        <dbReference type="Proteomes" id="UP001057868"/>
    </source>
</evidence>
<dbReference type="GO" id="GO:0016829">
    <property type="term" value="F:lyase activity"/>
    <property type="evidence" value="ECO:0007669"/>
    <property type="project" value="UniProtKB-KW"/>
</dbReference>
<keyword evidence="5" id="KW-0119">Carbohydrate metabolism</keyword>
<evidence type="ECO:0000256" key="5">
    <source>
        <dbReference type="ARBA" id="ARBA00023277"/>
    </source>
</evidence>
<dbReference type="CDD" id="cd00452">
    <property type="entry name" value="KDPG_aldolase"/>
    <property type="match status" value="1"/>
</dbReference>
<keyword evidence="7" id="KW-1185">Reference proteome</keyword>
<protein>
    <submittedName>
        <fullName evidence="6">2-dehydro-3-deoxy-phosphogluconate aldolase</fullName>
    </submittedName>
</protein>
<dbReference type="PANTHER" id="PTHR30246">
    <property type="entry name" value="2-KETO-3-DEOXY-6-PHOSPHOGLUCONATE ALDOLASE"/>
    <property type="match status" value="1"/>
</dbReference>
<reference evidence="6" key="1">
    <citation type="journal article" date="2023" name="Int. J. Syst. Evol. Microbiol.">
        <title>&lt;i&gt;Clostridium folliculivorans&lt;/i&gt; sp. nov., isolated from soil samples of an organic paddy in Japan.</title>
        <authorList>
            <person name="Tazawa J."/>
            <person name="Kobayashi H."/>
            <person name="Tanizawa Y."/>
            <person name="Uchino A."/>
            <person name="Tanaka F."/>
            <person name="Urashima Y."/>
            <person name="Miura S."/>
            <person name="Sakamoto M."/>
            <person name="Ohkuma M."/>
            <person name="Tohno M."/>
        </authorList>
    </citation>
    <scope>NUCLEOTIDE SEQUENCE</scope>
    <source>
        <strain evidence="6">D1-1</strain>
    </source>
</reference>
<proteinExistence type="inferred from homology"/>
<comment type="pathway">
    <text evidence="1">Carbohydrate acid metabolism.</text>
</comment>
<sequence length="214" mass="23099">MIKIKVLKALEKCGVVAVVRGNTKEVGVSISEACIKGNVKAIEVTYTNKFANDIIKELSDKYENDDEVVVGAGTVLDPETARLAILSGAKYIVSPSFSEETARLCNRYKVPYIPGVMTINEIVKAHEIGVDVVKVFPGNAFGPSYIGAIKGPLPYANIMVTGGVNLENIDVWKKAGVDLVGIGGELNKLGEDGKFDEITELCSRYVDKFNEVRG</sequence>
<name>A0A9W5Y6K3_9CLOT</name>
<dbReference type="InterPro" id="IPR013785">
    <property type="entry name" value="Aldolase_TIM"/>
</dbReference>
<dbReference type="NCBIfam" id="TIGR01182">
    <property type="entry name" value="eda"/>
    <property type="match status" value="1"/>
</dbReference>
<evidence type="ECO:0000313" key="6">
    <source>
        <dbReference type="EMBL" id="GKU27485.1"/>
    </source>
</evidence>
<dbReference type="Proteomes" id="UP001057868">
    <property type="component" value="Unassembled WGS sequence"/>
</dbReference>
<keyword evidence="4" id="KW-0456">Lyase</keyword>
<dbReference type="RefSeq" id="WP_261854346.1">
    <property type="nucleotide sequence ID" value="NZ_BQXY01000012.1"/>
</dbReference>
<comment type="subunit">
    <text evidence="3">Homotrimer.</text>
</comment>
<gene>
    <name evidence="6" type="primary">kdgA_3</name>
    <name evidence="6" type="ORF">CFOLD11_43120</name>
</gene>